<accession>A0A0C2CYT6</accession>
<feature type="compositionally biased region" description="Basic residues" evidence="2">
    <location>
        <begin position="567"/>
        <end position="578"/>
    </location>
</feature>
<dbReference type="AlphaFoldDB" id="A0A0C2CYT6"/>
<evidence type="ECO:0000259" key="3">
    <source>
        <dbReference type="Pfam" id="PF19289"/>
    </source>
</evidence>
<gene>
    <name evidence="4" type="ORF">DB30_06381</name>
</gene>
<dbReference type="GO" id="GO:0008237">
    <property type="term" value="F:metallopeptidase activity"/>
    <property type="evidence" value="ECO:0007669"/>
    <property type="project" value="InterPro"/>
</dbReference>
<evidence type="ECO:0000313" key="5">
    <source>
        <dbReference type="Proteomes" id="UP000031599"/>
    </source>
</evidence>
<dbReference type="InterPro" id="IPR051463">
    <property type="entry name" value="Peptidase_U62_metallo"/>
</dbReference>
<organism evidence="4 5">
    <name type="scientific">Enhygromyxa salina</name>
    <dbReference type="NCBI Taxonomy" id="215803"/>
    <lineage>
        <taxon>Bacteria</taxon>
        <taxon>Pseudomonadati</taxon>
        <taxon>Myxococcota</taxon>
        <taxon>Polyangia</taxon>
        <taxon>Nannocystales</taxon>
        <taxon>Nannocystaceae</taxon>
        <taxon>Enhygromyxa</taxon>
    </lineage>
</organism>
<evidence type="ECO:0000256" key="2">
    <source>
        <dbReference type="SAM" id="MobiDB-lite"/>
    </source>
</evidence>
<feature type="region of interest" description="Disordered" evidence="2">
    <location>
        <begin position="373"/>
        <end position="404"/>
    </location>
</feature>
<evidence type="ECO:0000256" key="1">
    <source>
        <dbReference type="ARBA" id="ARBA00005836"/>
    </source>
</evidence>
<dbReference type="InterPro" id="IPR045569">
    <property type="entry name" value="Metalloprtase-TldD/E_C"/>
</dbReference>
<dbReference type="PANTHER" id="PTHR30624:SF0">
    <property type="entry name" value="METALLOPROTEASE SLR0863"/>
    <property type="match status" value="1"/>
</dbReference>
<dbReference type="Proteomes" id="UP000031599">
    <property type="component" value="Unassembled WGS sequence"/>
</dbReference>
<dbReference type="EMBL" id="JMCC02000066">
    <property type="protein sequence ID" value="KIG14795.1"/>
    <property type="molecule type" value="Genomic_DNA"/>
</dbReference>
<protein>
    <submittedName>
        <fullName evidence="4">TldD protein</fullName>
    </submittedName>
</protein>
<sequence length="578" mass="64703">MSVSDPILDAMAAELQRSRQGLRVPGSPRPYHLRYVLRRRRELILEAAHGSLMRRRDRETGNLAVDVRVGSHEFDNVLDGGLAGEESERESADWLLAPDDLEPMALRCALWKLTQIKFDEALEDYYEHRKAMISEYLRDEVSSFTREQPTRHIEPLDDTPLPIDRWAQELVTLSRRLLDHPEFYDPTVCIRGERMHRWLVDSEGSLVRSSDLWLEFEIRGFVLTDDGVYVEVNRTWPGRSIDEMLDAATMATLFDEVIAELHELREAGSPGSFIGPALLSGQAASTMFHEALGHRLEGNRLVARGETRTFAHMLGERILPIGLHVVDDPTVQLLAGRSLWGSYRVDDEGVIAQRAELVRDGVLVGFLRNRTPLPTNQAEHAEPGKRKPPGRSNGHGRTAGVERPMARMGNLIVESDPQHHATTAQLEAQLVELARAQGRRHAAIIHRVRAGETATDSYDFQVFKGELAHVELLDVETGARRRVRDLELIGTPLSALQRIVSFGGELGVDHGYCYAESGSVPVGGVAPAILLSEVELQQASRTGFHEPLLPPPFADDGSGGREGRLRERGRRRRRRSSP</sequence>
<comment type="caution">
    <text evidence="4">The sequence shown here is derived from an EMBL/GenBank/DDBJ whole genome shotgun (WGS) entry which is preliminary data.</text>
</comment>
<proteinExistence type="inferred from homology"/>
<feature type="region of interest" description="Disordered" evidence="2">
    <location>
        <begin position="543"/>
        <end position="578"/>
    </location>
</feature>
<reference evidence="4 5" key="1">
    <citation type="submission" date="2014-12" db="EMBL/GenBank/DDBJ databases">
        <title>Genome assembly of Enhygromyxa salina DSM 15201.</title>
        <authorList>
            <person name="Sharma G."/>
            <person name="Subramanian S."/>
        </authorList>
    </citation>
    <scope>NUCLEOTIDE SEQUENCE [LARGE SCALE GENOMIC DNA]</scope>
    <source>
        <strain evidence="4 5">DSM 15201</strain>
    </source>
</reference>
<comment type="similarity">
    <text evidence="1">Belongs to the peptidase U62 family.</text>
</comment>
<feature type="domain" description="Metalloprotease TldD/E C-terminal" evidence="3">
    <location>
        <begin position="276"/>
        <end position="536"/>
    </location>
</feature>
<name>A0A0C2CYT6_9BACT</name>
<dbReference type="SUPFAM" id="SSF111283">
    <property type="entry name" value="Putative modulator of DNA gyrase, PmbA/TldD"/>
    <property type="match status" value="1"/>
</dbReference>
<dbReference type="InterPro" id="IPR036059">
    <property type="entry name" value="TldD/PmbA_sf"/>
</dbReference>
<evidence type="ECO:0000313" key="4">
    <source>
        <dbReference type="EMBL" id="KIG14795.1"/>
    </source>
</evidence>
<dbReference type="GO" id="GO:0005829">
    <property type="term" value="C:cytosol"/>
    <property type="evidence" value="ECO:0007669"/>
    <property type="project" value="TreeGrafter"/>
</dbReference>
<dbReference type="Pfam" id="PF19289">
    <property type="entry name" value="PmbA_TldD_3rd"/>
    <property type="match status" value="1"/>
</dbReference>
<dbReference type="PANTHER" id="PTHR30624">
    <property type="entry name" value="UNCHARACTERIZED PROTEIN TLDD AND PMBA"/>
    <property type="match status" value="1"/>
</dbReference>
<dbReference type="GO" id="GO:0006508">
    <property type="term" value="P:proteolysis"/>
    <property type="evidence" value="ECO:0007669"/>
    <property type="project" value="InterPro"/>
</dbReference>